<dbReference type="OrthoDB" id="10632351at2759"/>
<sequence>MERRAKPEASENGRLPAVQSTSTAPKDWRCSDNETRALRCSIYQWKPAPPYTVRRTPLRHCRHKRAKADKGPAGREFKTTVHYPPSLDATSFYGTVPHEGSSRAAVDWAAKEAAPTRGGAIWHHCNTTSGMVPCSSDAVPPRLWSTMTEMPKGSQGSGGSCGLERRGIWERGTGPLCRPPLEPSDGPWHASAGPLASSPKAVSIPSPSCVAGVSCLVSEFHTHAPWVLSLDVPYVRALVDRHPSATGAPCGDASRGCFGSFDCRQGIR</sequence>
<feature type="non-terminal residue" evidence="2">
    <location>
        <position position="1"/>
    </location>
</feature>
<feature type="region of interest" description="Disordered" evidence="1">
    <location>
        <begin position="1"/>
        <end position="30"/>
    </location>
</feature>
<evidence type="ECO:0000313" key="2">
    <source>
        <dbReference type="EMBL" id="KAF4971084.1"/>
    </source>
</evidence>
<keyword evidence="3" id="KW-1185">Reference proteome</keyword>
<evidence type="ECO:0000256" key="1">
    <source>
        <dbReference type="SAM" id="MobiDB-lite"/>
    </source>
</evidence>
<reference evidence="2" key="1">
    <citation type="journal article" date="2020" name="BMC Genomics">
        <title>Correction to: Identification and distribution of gene clusters required for synthesis of sphingolipid metabolism inhibitors in diverse species of the filamentous fungus Fusarium.</title>
        <authorList>
            <person name="Kim H.S."/>
            <person name="Lohmar J.M."/>
            <person name="Busman M."/>
            <person name="Brown D.W."/>
            <person name="Naumann T.A."/>
            <person name="Divon H.H."/>
            <person name="Lysoe E."/>
            <person name="Uhlig S."/>
            <person name="Proctor R.H."/>
        </authorList>
    </citation>
    <scope>NUCLEOTIDE SEQUENCE</scope>
    <source>
        <strain evidence="2">NRRL 22465</strain>
    </source>
</reference>
<name>A0A8H4U7S2_9HYPO</name>
<gene>
    <name evidence="2" type="ORF">FZEAL_9927</name>
</gene>
<proteinExistence type="predicted"/>
<feature type="compositionally biased region" description="Basic and acidic residues" evidence="1">
    <location>
        <begin position="1"/>
        <end position="11"/>
    </location>
</feature>
<feature type="compositionally biased region" description="Basic and acidic residues" evidence="1">
    <location>
        <begin position="68"/>
        <end position="79"/>
    </location>
</feature>
<feature type="region of interest" description="Disordered" evidence="1">
    <location>
        <begin position="60"/>
        <end position="81"/>
    </location>
</feature>
<protein>
    <submittedName>
        <fullName evidence="2">Uncharacterized protein</fullName>
    </submittedName>
</protein>
<dbReference type="Proteomes" id="UP000635477">
    <property type="component" value="Unassembled WGS sequence"/>
</dbReference>
<dbReference type="EMBL" id="JABEYC010000987">
    <property type="protein sequence ID" value="KAF4971084.1"/>
    <property type="molecule type" value="Genomic_DNA"/>
</dbReference>
<organism evidence="2 3">
    <name type="scientific">Fusarium zealandicum</name>
    <dbReference type="NCBI Taxonomy" id="1053134"/>
    <lineage>
        <taxon>Eukaryota</taxon>
        <taxon>Fungi</taxon>
        <taxon>Dikarya</taxon>
        <taxon>Ascomycota</taxon>
        <taxon>Pezizomycotina</taxon>
        <taxon>Sordariomycetes</taxon>
        <taxon>Hypocreomycetidae</taxon>
        <taxon>Hypocreales</taxon>
        <taxon>Nectriaceae</taxon>
        <taxon>Fusarium</taxon>
        <taxon>Fusarium staphyleae species complex</taxon>
    </lineage>
</organism>
<dbReference type="AlphaFoldDB" id="A0A8H4U7S2"/>
<reference evidence="2" key="2">
    <citation type="submission" date="2020-05" db="EMBL/GenBank/DDBJ databases">
        <authorList>
            <person name="Kim H.-S."/>
            <person name="Proctor R.H."/>
            <person name="Brown D.W."/>
        </authorList>
    </citation>
    <scope>NUCLEOTIDE SEQUENCE</scope>
    <source>
        <strain evidence="2">NRRL 22465</strain>
    </source>
</reference>
<accession>A0A8H4U7S2</accession>
<evidence type="ECO:0000313" key="3">
    <source>
        <dbReference type="Proteomes" id="UP000635477"/>
    </source>
</evidence>
<comment type="caution">
    <text evidence="2">The sequence shown here is derived from an EMBL/GenBank/DDBJ whole genome shotgun (WGS) entry which is preliminary data.</text>
</comment>